<accession>A0A1W6MJ20</accession>
<gene>
    <name evidence="1" type="ORF">BST97_05365</name>
</gene>
<keyword evidence="2" id="KW-1185">Reference proteome</keyword>
<protein>
    <submittedName>
        <fullName evidence="1">Uncharacterized protein</fullName>
    </submittedName>
</protein>
<name>A0A1W6MJ20_9FLAO</name>
<evidence type="ECO:0000313" key="2">
    <source>
        <dbReference type="Proteomes" id="UP000193431"/>
    </source>
</evidence>
<evidence type="ECO:0000313" key="1">
    <source>
        <dbReference type="EMBL" id="ARN77459.1"/>
    </source>
</evidence>
<organism evidence="1 2">
    <name type="scientific">Nonlabens spongiae</name>
    <dbReference type="NCBI Taxonomy" id="331648"/>
    <lineage>
        <taxon>Bacteria</taxon>
        <taxon>Pseudomonadati</taxon>
        <taxon>Bacteroidota</taxon>
        <taxon>Flavobacteriia</taxon>
        <taxon>Flavobacteriales</taxon>
        <taxon>Flavobacteriaceae</taxon>
        <taxon>Nonlabens</taxon>
    </lineage>
</organism>
<dbReference type="EMBL" id="CP019344">
    <property type="protein sequence ID" value="ARN77459.1"/>
    <property type="molecule type" value="Genomic_DNA"/>
</dbReference>
<dbReference type="Proteomes" id="UP000193431">
    <property type="component" value="Chromosome"/>
</dbReference>
<dbReference type="InterPro" id="IPR046725">
    <property type="entry name" value="DUF6617"/>
</dbReference>
<dbReference type="AlphaFoldDB" id="A0A1W6MJ20"/>
<proteinExistence type="predicted"/>
<dbReference type="OrthoDB" id="641012at2"/>
<dbReference type="Pfam" id="PF20322">
    <property type="entry name" value="DUF6617"/>
    <property type="match status" value="1"/>
</dbReference>
<sequence>MSKDLFSDILYVDTYLKDQRSEVKFKELLPKLDKEYKETTPTQEIRFPKKAFSAKLKYYEKLIDKTTATHFNEMISELDRTSTNEHLQFLYQKWHNRFVSYLINIQQYIQNNEMQEKAFVVPGASADADHTHAIFYLKANAILLFLELQERFNEHSNEDILTQEQIHELYFKELPPQDLYVVDFSGKPISNPKPSKNVGGKFNAIKADLDFRIPNDKILTYAELVKQSKADALARLEERLVEENLIDNKYSFIDKRGNKQVIAAFLLSLFEKGYFNERIFPDNKPSKKIERKHITKFFAHRYGPGSNADKEYRNFEGTMRPKYDNLLIKHPWLDQIS</sequence>
<dbReference type="RefSeq" id="WP_085766262.1">
    <property type="nucleotide sequence ID" value="NZ_CP019344.1"/>
</dbReference>
<dbReference type="STRING" id="331648.BST97_05365"/>
<reference evidence="1 2" key="1">
    <citation type="submission" date="2016-11" db="EMBL/GenBank/DDBJ databases">
        <title>Trade-off between light-utilization and light-protection in marine flavobacteria.</title>
        <authorList>
            <person name="Kumagai Y."/>
        </authorList>
    </citation>
    <scope>NUCLEOTIDE SEQUENCE [LARGE SCALE GENOMIC DNA]</scope>
    <source>
        <strain evidence="1 2">JCM 13191</strain>
    </source>
</reference>